<protein>
    <submittedName>
        <fullName evidence="2">Uncharacterized protein</fullName>
    </submittedName>
</protein>
<evidence type="ECO:0000313" key="2">
    <source>
        <dbReference type="EMBL" id="QCY46320.1"/>
    </source>
</evidence>
<keyword evidence="1" id="KW-0812">Transmembrane</keyword>
<feature type="transmembrane region" description="Helical" evidence="1">
    <location>
        <begin position="14"/>
        <end position="37"/>
    </location>
</feature>
<proteinExistence type="predicted"/>
<name>A0A5B7WT02_9MICC</name>
<accession>A0A5B7WT02</accession>
<dbReference type="AlphaFoldDB" id="A0A5B7WT02"/>
<reference evidence="2 3" key="1">
    <citation type="submission" date="2018-12" db="EMBL/GenBank/DDBJ databases">
        <title>Complete Genome Sequence of Glutamicibacter creatinolyticus strain LGCM259,isolated from an abscess of a 12-year-old mare in Italy.</title>
        <authorList>
            <person name="Santos R.G."/>
            <person name="Silva A.L."/>
            <person name="Seyffert N."/>
            <person name="Castro T.L.P."/>
            <person name="Attili A.R."/>
            <person name="Rifici C."/>
            <person name="Mazzullo G."/>
            <person name="Brenig B."/>
            <person name="Venanzi F."/>
            <person name="Azevedo V."/>
        </authorList>
    </citation>
    <scope>NUCLEOTIDE SEQUENCE [LARGE SCALE GENOMIC DNA]</scope>
    <source>
        <strain evidence="2 3">LGCM 259</strain>
    </source>
</reference>
<keyword evidence="1" id="KW-1133">Transmembrane helix</keyword>
<evidence type="ECO:0000256" key="1">
    <source>
        <dbReference type="SAM" id="Phobius"/>
    </source>
</evidence>
<keyword evidence="1" id="KW-0472">Membrane</keyword>
<dbReference type="EMBL" id="CP034412">
    <property type="protein sequence ID" value="QCY46320.1"/>
    <property type="molecule type" value="Genomic_DNA"/>
</dbReference>
<organism evidence="2 3">
    <name type="scientific">Glutamicibacter creatinolyticus</name>
    <dbReference type="NCBI Taxonomy" id="162496"/>
    <lineage>
        <taxon>Bacteria</taxon>
        <taxon>Bacillati</taxon>
        <taxon>Actinomycetota</taxon>
        <taxon>Actinomycetes</taxon>
        <taxon>Micrococcales</taxon>
        <taxon>Micrococcaceae</taxon>
        <taxon>Glutamicibacter</taxon>
    </lineage>
</organism>
<dbReference type="Proteomes" id="UP000307000">
    <property type="component" value="Chromosome"/>
</dbReference>
<sequence length="167" mass="17930">MESLGSNASRGKKLTLNASTVSMGVMLIILLVAVIFAANSNQIVGWFVVVISGGWLLLSAFLVFGLKRGADRINTSLREATVAVADRAKGGSTVVIDEATSQRDMKLDHSFKIVQVQAGVIQQELEKAGPESRAMIDRALDTINMTAANARDMMKPNEQPIDGEIID</sequence>
<keyword evidence="3" id="KW-1185">Reference proteome</keyword>
<dbReference type="KEGG" id="gcr:GcLGCM259_0555"/>
<dbReference type="RefSeq" id="WP_054821660.1">
    <property type="nucleotide sequence ID" value="NZ_CP034412.1"/>
</dbReference>
<evidence type="ECO:0000313" key="3">
    <source>
        <dbReference type="Proteomes" id="UP000307000"/>
    </source>
</evidence>
<feature type="transmembrane region" description="Helical" evidence="1">
    <location>
        <begin position="43"/>
        <end position="66"/>
    </location>
</feature>
<gene>
    <name evidence="2" type="ORF">GcLGCM259_0555</name>
</gene>